<name>J3TWB9_CARRU</name>
<dbReference type="SUPFAM" id="SSF52374">
    <property type="entry name" value="Nucleotidylyl transferase"/>
    <property type="match status" value="1"/>
</dbReference>
<keyword evidence="7" id="KW-1133">Transmembrane helix</keyword>
<evidence type="ECO:0000256" key="3">
    <source>
        <dbReference type="ARBA" id="ARBA00022840"/>
    </source>
</evidence>
<dbReference type="InterPro" id="IPR023457">
    <property type="entry name" value="Met-tRNA_synth_2"/>
</dbReference>
<dbReference type="GO" id="GO:0006431">
    <property type="term" value="P:methionyl-tRNA aminoacylation"/>
    <property type="evidence" value="ECO:0007669"/>
    <property type="project" value="InterPro"/>
</dbReference>
<evidence type="ECO:0000256" key="4">
    <source>
        <dbReference type="ARBA" id="ARBA00022917"/>
    </source>
</evidence>
<dbReference type="EMBL" id="CP003544">
    <property type="protein sequence ID" value="AFP84150.1"/>
    <property type="molecule type" value="Genomic_DNA"/>
</dbReference>
<evidence type="ECO:0000313" key="10">
    <source>
        <dbReference type="Proteomes" id="UP000003933"/>
    </source>
</evidence>
<dbReference type="PATRIC" id="fig|1202539.3.peg.101"/>
<keyword evidence="7" id="KW-0812">Transmembrane</keyword>
<keyword evidence="5 6" id="KW-0030">Aminoacyl-tRNA synthetase</keyword>
<evidence type="ECO:0000256" key="7">
    <source>
        <dbReference type="SAM" id="Phobius"/>
    </source>
</evidence>
<dbReference type="Proteomes" id="UP000003933">
    <property type="component" value="Chromosome"/>
</dbReference>
<sequence length="421" mass="52098">MLITIALPYINNILHIGHIYEMYISNLYYILIKKYTNCKIITGLDCHGLIKKNNILKIEFLNKKKIRYFNFFFNQKKTNSFINTRITNWIFIILCDKNKIYNKQMFRFFNEKKNFFIPDKYIKKICKICKIEIEYYCLNCNKKYYFYKIKKIKNISIKKINSFFLKNYLINDWDFSRNKIYCGIRIISKKNIFFYVWYDAIVSYISNNIFYFNKFKKILNFIGKDIIYFHIIFNIILKILNYNKSKIYLHGFINYNKKISKSNKIKIPLINKNLIKFFFLLNIKNDIKDIKYNIKNIKLNFKKNFLNKIINFYFRLKKFFILFDNKINFFFIKNNYYNYYLLKKINLNNIINNNLNFIFKLNKIINLNKFWGNKNLFLNYYYNSKIFFNYINIINFFLKLINTRIKKKIFKNYKIFKIKKI</sequence>
<keyword evidence="1 6" id="KW-0436">Ligase</keyword>
<dbReference type="KEGG" id="crt:A355_0122"/>
<comment type="similarity">
    <text evidence="6">Belongs to the class-I aminoacyl-tRNA synthetase family.</text>
</comment>
<feature type="domain" description="Methionyl/Leucyl tRNA synthetase" evidence="8">
    <location>
        <begin position="154"/>
        <end position="315"/>
    </location>
</feature>
<feature type="transmembrane region" description="Helical" evidence="7">
    <location>
        <begin position="218"/>
        <end position="237"/>
    </location>
</feature>
<organism evidence="9 10">
    <name type="scientific">Candidatus Carsonella ruddii HT isolate Thao2000</name>
    <dbReference type="NCBI Taxonomy" id="1202539"/>
    <lineage>
        <taxon>Bacteria</taxon>
        <taxon>Pseudomonadati</taxon>
        <taxon>Pseudomonadota</taxon>
        <taxon>Gammaproteobacteria</taxon>
        <taxon>Oceanospirillales</taxon>
        <taxon>Halomonadaceae</taxon>
        <taxon>Zymobacter group</taxon>
        <taxon>Candidatus Carsonella</taxon>
    </lineage>
</organism>
<keyword evidence="3 6" id="KW-0067">ATP-binding</keyword>
<dbReference type="InterPro" id="IPR014729">
    <property type="entry name" value="Rossmann-like_a/b/a_fold"/>
</dbReference>
<dbReference type="STRING" id="1202539.A355_0122"/>
<accession>J3TWB9</accession>
<dbReference type="GO" id="GO:0005524">
    <property type="term" value="F:ATP binding"/>
    <property type="evidence" value="ECO:0007669"/>
    <property type="project" value="UniProtKB-KW"/>
</dbReference>
<dbReference type="PANTHER" id="PTHR43326">
    <property type="entry name" value="METHIONYL-TRNA SYNTHETASE"/>
    <property type="match status" value="1"/>
</dbReference>
<evidence type="ECO:0000256" key="2">
    <source>
        <dbReference type="ARBA" id="ARBA00022741"/>
    </source>
</evidence>
<gene>
    <name evidence="9" type="primary">metG</name>
    <name evidence="9" type="ORF">A355_0122</name>
</gene>
<dbReference type="PRINTS" id="PR01041">
    <property type="entry name" value="TRNASYNTHMET"/>
</dbReference>
<proteinExistence type="inferred from homology"/>
<evidence type="ECO:0000313" key="9">
    <source>
        <dbReference type="EMBL" id="AFP84150.1"/>
    </source>
</evidence>
<reference evidence="9 10" key="1">
    <citation type="journal article" date="2012" name="Mol. Biol. Evol.">
        <title>Genome reduction and co-evolution between the primary and secondary bacterial symbionts of psyllids.</title>
        <authorList>
            <person name="Sloan D.B."/>
            <person name="Moran N.A."/>
        </authorList>
    </citation>
    <scope>NUCLEOTIDE SEQUENCE [LARGE SCALE GENOMIC DNA]</scope>
    <source>
        <strain evidence="9 10">HT</strain>
    </source>
</reference>
<evidence type="ECO:0000256" key="6">
    <source>
        <dbReference type="RuleBase" id="RU363039"/>
    </source>
</evidence>
<dbReference type="Gene3D" id="3.40.50.620">
    <property type="entry name" value="HUPs"/>
    <property type="match status" value="1"/>
</dbReference>
<protein>
    <submittedName>
        <fullName evidence="9">Methionyl-tRNA synthetase</fullName>
    </submittedName>
</protein>
<feature type="transmembrane region" description="Helical" evidence="7">
    <location>
        <begin position="192"/>
        <end position="212"/>
    </location>
</feature>
<dbReference type="HOGENOM" id="CLU_632647_0_0_6"/>
<dbReference type="AlphaFoldDB" id="J3TWB9"/>
<evidence type="ECO:0000256" key="5">
    <source>
        <dbReference type="ARBA" id="ARBA00023146"/>
    </source>
</evidence>
<dbReference type="InterPro" id="IPR033911">
    <property type="entry name" value="MetRS_core"/>
</dbReference>
<evidence type="ECO:0000256" key="1">
    <source>
        <dbReference type="ARBA" id="ARBA00022598"/>
    </source>
</evidence>
<keyword evidence="2 6" id="KW-0547">Nucleotide-binding</keyword>
<dbReference type="RefSeq" id="WP_014887450.1">
    <property type="nucleotide sequence ID" value="NC_018417.1"/>
</dbReference>
<dbReference type="Pfam" id="PF09334">
    <property type="entry name" value="tRNA-synt_1g"/>
    <property type="match status" value="2"/>
</dbReference>
<dbReference type="OrthoDB" id="9810191at2"/>
<dbReference type="GO" id="GO:0004825">
    <property type="term" value="F:methionine-tRNA ligase activity"/>
    <property type="evidence" value="ECO:0007669"/>
    <property type="project" value="InterPro"/>
</dbReference>
<evidence type="ECO:0000259" key="8">
    <source>
        <dbReference type="Pfam" id="PF09334"/>
    </source>
</evidence>
<keyword evidence="4 6" id="KW-0648">Protein biosynthesis</keyword>
<dbReference type="PANTHER" id="PTHR43326:SF1">
    <property type="entry name" value="METHIONINE--TRNA LIGASE, MITOCHONDRIAL"/>
    <property type="match status" value="1"/>
</dbReference>
<keyword evidence="7" id="KW-0472">Membrane</keyword>
<feature type="domain" description="Methionyl/Leucyl tRNA synthetase" evidence="8">
    <location>
        <begin position="1"/>
        <end position="145"/>
    </location>
</feature>
<dbReference type="InterPro" id="IPR015413">
    <property type="entry name" value="Methionyl/Leucyl_tRNA_Synth"/>
</dbReference>